<evidence type="ECO:0000256" key="7">
    <source>
        <dbReference type="ARBA" id="ARBA00022679"/>
    </source>
</evidence>
<feature type="domain" description="Nicotinate phosphoribosyltransferase C-terminal" evidence="12">
    <location>
        <begin position="382"/>
        <end position="438"/>
    </location>
</feature>
<dbReference type="GO" id="GO:0034355">
    <property type="term" value="P:NAD+ biosynthetic process via the salvage pathway"/>
    <property type="evidence" value="ECO:0007669"/>
    <property type="project" value="TreeGrafter"/>
</dbReference>
<dbReference type="UniPathway" id="UPA00253">
    <property type="reaction ID" value="UER00457"/>
</dbReference>
<dbReference type="SUPFAM" id="SSF54675">
    <property type="entry name" value="Nicotinate/Quinolinate PRTase N-terminal domain-like"/>
    <property type="match status" value="1"/>
</dbReference>
<feature type="domain" description="Nicotinate/nicotinamide phosphoribosyltransferase" evidence="10">
    <location>
        <begin position="157"/>
        <end position="335"/>
    </location>
</feature>
<evidence type="ECO:0000256" key="1">
    <source>
        <dbReference type="ARBA" id="ARBA00004952"/>
    </source>
</evidence>
<evidence type="ECO:0000256" key="2">
    <source>
        <dbReference type="ARBA" id="ARBA00010897"/>
    </source>
</evidence>
<sequence length="462" mass="50535">MAETDGPARTDALFTDLYELTMMQSYYAEDMHDRAAFSLFVRELPENRNYLLAAGLDDALSYLENLRFDDADIAYLRELGQFTPDFLDWLKDFRFTGNVYAVPEGTPVFENEPLLEVEAPIAQAQLVETAVMNIVHVQTLLASKAARVVEAAKGKAVVDFGARRIHGRDAAIKAARAYHIAGVNATSNVEAGRAYGIEVSGTMAHSYIEAFANEAEAFAAFTRSYPETVLLVDTYDTVQGVQNVIDLARKLGEDFQVRAIRLDSGDLLALSRKARAMLDEAGLQDVGVFASGGLDEYKIAELLEAGAPIDGFGVGTAMGVSEDAPSLEIAYKLTAYAGQGRLKLSPGKASYPGLKQVFRHESPEGHAIRDTLALHSESLEGRPLSECVMREGKRLKPDTDLNAIRTYAAEQIAALPPEIRAIQPADPPYPVKISTKLEAYTEEVRTYLKGLERRTSGINSRS</sequence>
<comment type="caution">
    <text evidence="13">The sequence shown here is derived from an EMBL/GenBank/DDBJ whole genome shotgun (WGS) entry which is preliminary data.</text>
</comment>
<dbReference type="EC" id="6.3.4.21" evidence="3 9"/>
<dbReference type="InterPro" id="IPR006405">
    <property type="entry name" value="Nic_PRibTrfase_pncB"/>
</dbReference>
<dbReference type="PIRSF" id="PIRSF000484">
    <property type="entry name" value="NAPRT"/>
    <property type="match status" value="1"/>
</dbReference>
<comment type="pathway">
    <text evidence="1 9">Cofactor biosynthesis; NAD(+) biosynthesis; nicotinate D-ribonucleotide from nicotinate: step 1/1.</text>
</comment>
<dbReference type="PANTHER" id="PTHR11098">
    <property type="entry name" value="NICOTINATE PHOSPHORIBOSYLTRANSFERASE"/>
    <property type="match status" value="1"/>
</dbReference>
<dbReference type="RefSeq" id="WP_119061922.1">
    <property type="nucleotide sequence ID" value="NZ_QXDF01000002.1"/>
</dbReference>
<evidence type="ECO:0000256" key="6">
    <source>
        <dbReference type="ARBA" id="ARBA00022642"/>
    </source>
</evidence>
<accession>A0A397PJV6</accession>
<dbReference type="InterPro" id="IPR041525">
    <property type="entry name" value="N/Namide_PRibTrfase"/>
</dbReference>
<dbReference type="EMBL" id="QXDF01000002">
    <property type="protein sequence ID" value="RIA47545.1"/>
    <property type="molecule type" value="Genomic_DNA"/>
</dbReference>
<keyword evidence="4" id="KW-0597">Phosphoprotein</keyword>
<dbReference type="NCBIfam" id="TIGR01513">
    <property type="entry name" value="NAPRTase_put"/>
    <property type="match status" value="1"/>
</dbReference>
<evidence type="ECO:0000256" key="5">
    <source>
        <dbReference type="ARBA" id="ARBA00022598"/>
    </source>
</evidence>
<dbReference type="Proteomes" id="UP000266273">
    <property type="component" value="Unassembled WGS sequence"/>
</dbReference>
<dbReference type="NCBIfam" id="NF009131">
    <property type="entry name" value="PRK12484.1"/>
    <property type="match status" value="1"/>
</dbReference>
<evidence type="ECO:0000256" key="4">
    <source>
        <dbReference type="ARBA" id="ARBA00022553"/>
    </source>
</evidence>
<evidence type="ECO:0000256" key="8">
    <source>
        <dbReference type="ARBA" id="ARBA00048668"/>
    </source>
</evidence>
<dbReference type="InterPro" id="IPR041619">
    <property type="entry name" value="NAPRTase_C"/>
</dbReference>
<dbReference type="Gene3D" id="3.20.20.70">
    <property type="entry name" value="Aldolase class I"/>
    <property type="match status" value="1"/>
</dbReference>
<organism evidence="13 14">
    <name type="scientific">Dichotomicrobium thermohalophilum</name>
    <dbReference type="NCBI Taxonomy" id="933063"/>
    <lineage>
        <taxon>Bacteria</taxon>
        <taxon>Pseudomonadati</taxon>
        <taxon>Pseudomonadota</taxon>
        <taxon>Alphaproteobacteria</taxon>
        <taxon>Hyphomicrobiales</taxon>
        <taxon>Hyphomicrobiaceae</taxon>
        <taxon>Dichotomicrobium</taxon>
    </lineage>
</organism>
<proteinExistence type="inferred from homology"/>
<dbReference type="OrthoDB" id="9771406at2"/>
<dbReference type="Pfam" id="PF17956">
    <property type="entry name" value="NAPRTase_C"/>
    <property type="match status" value="1"/>
</dbReference>
<keyword evidence="7 9" id="KW-0808">Transferase</keyword>
<dbReference type="AlphaFoldDB" id="A0A397PJV6"/>
<reference evidence="13 14" key="1">
    <citation type="submission" date="2018-08" db="EMBL/GenBank/DDBJ databases">
        <title>Genomic Encyclopedia of Archaeal and Bacterial Type Strains, Phase II (KMG-II): from individual species to whole genera.</title>
        <authorList>
            <person name="Goeker M."/>
        </authorList>
    </citation>
    <scope>NUCLEOTIDE SEQUENCE [LARGE SCALE GENOMIC DNA]</scope>
    <source>
        <strain evidence="13 14">DSM 5002</strain>
    </source>
</reference>
<comment type="function">
    <text evidence="9">Catalyzes the first step in the biosynthesis of NAD from nicotinic acid, the ATP-dependent synthesis of beta-nicotinate D-ribonucleotide from nicotinate and 5-phospho-D-ribose 1-phosphate.</text>
</comment>
<evidence type="ECO:0000313" key="13">
    <source>
        <dbReference type="EMBL" id="RIA47545.1"/>
    </source>
</evidence>
<dbReference type="Pfam" id="PF17767">
    <property type="entry name" value="NAPRTase_N"/>
    <property type="match status" value="1"/>
</dbReference>
<evidence type="ECO:0000256" key="9">
    <source>
        <dbReference type="RuleBase" id="RU365100"/>
    </source>
</evidence>
<evidence type="ECO:0000313" key="14">
    <source>
        <dbReference type="Proteomes" id="UP000266273"/>
    </source>
</evidence>
<dbReference type="InterPro" id="IPR007229">
    <property type="entry name" value="Nic_PRibTrfase-Fam"/>
</dbReference>
<dbReference type="CDD" id="cd01570">
    <property type="entry name" value="NAPRTase_A"/>
    <property type="match status" value="1"/>
</dbReference>
<evidence type="ECO:0000259" key="10">
    <source>
        <dbReference type="Pfam" id="PF04095"/>
    </source>
</evidence>
<comment type="catalytic activity">
    <reaction evidence="8 9">
        <text>5-phospho-alpha-D-ribose 1-diphosphate + nicotinate + ATP + H2O = nicotinate beta-D-ribonucleotide + ADP + phosphate + diphosphate</text>
        <dbReference type="Rhea" id="RHEA:36163"/>
        <dbReference type="ChEBI" id="CHEBI:15377"/>
        <dbReference type="ChEBI" id="CHEBI:30616"/>
        <dbReference type="ChEBI" id="CHEBI:32544"/>
        <dbReference type="ChEBI" id="CHEBI:33019"/>
        <dbReference type="ChEBI" id="CHEBI:43474"/>
        <dbReference type="ChEBI" id="CHEBI:57502"/>
        <dbReference type="ChEBI" id="CHEBI:58017"/>
        <dbReference type="ChEBI" id="CHEBI:456216"/>
        <dbReference type="EC" id="6.3.4.21"/>
    </reaction>
</comment>
<protein>
    <recommendedName>
        <fullName evidence="3 9">Nicotinate phosphoribosyltransferase</fullName>
        <ecNumber evidence="3 9">6.3.4.21</ecNumber>
    </recommendedName>
</protein>
<dbReference type="InterPro" id="IPR013785">
    <property type="entry name" value="Aldolase_TIM"/>
</dbReference>
<dbReference type="SUPFAM" id="SSF51690">
    <property type="entry name" value="Nicotinate/Quinolinate PRTase C-terminal domain-like"/>
    <property type="match status" value="1"/>
</dbReference>
<dbReference type="Gene3D" id="3.20.140.10">
    <property type="entry name" value="nicotinate phosphoribosyltransferase"/>
    <property type="match status" value="1"/>
</dbReference>
<dbReference type="NCBIfam" id="NF006696">
    <property type="entry name" value="PRK09243.1-3"/>
    <property type="match status" value="1"/>
</dbReference>
<evidence type="ECO:0000259" key="12">
    <source>
        <dbReference type="Pfam" id="PF17956"/>
    </source>
</evidence>
<comment type="PTM">
    <text evidence="9">Transiently phosphorylated on a His residue during the reaction cycle. Phosphorylation strongly increases the affinity for substrates and increases the rate of nicotinate D-ribonucleotide production. Dephosphorylation regenerates the low-affinity form of the enzyme, leading to product release.</text>
</comment>
<keyword evidence="5 9" id="KW-0436">Ligase</keyword>
<gene>
    <name evidence="13" type="ORF">BXY53_2099</name>
</gene>
<dbReference type="GO" id="GO:0047280">
    <property type="term" value="F:nicotinamide phosphoribosyltransferase activity"/>
    <property type="evidence" value="ECO:0007669"/>
    <property type="project" value="UniProtKB-ARBA"/>
</dbReference>
<evidence type="ECO:0000256" key="3">
    <source>
        <dbReference type="ARBA" id="ARBA00013236"/>
    </source>
</evidence>
<dbReference type="FunFam" id="3.20.20.70:FF:000076">
    <property type="entry name" value="Nicotinate phosphoribosyltransferase"/>
    <property type="match status" value="1"/>
</dbReference>
<feature type="domain" description="Nicotinate phosphoribosyltransferase N-terminal" evidence="11">
    <location>
        <begin position="13"/>
        <end position="135"/>
    </location>
</feature>
<dbReference type="InterPro" id="IPR040727">
    <property type="entry name" value="NAPRTase_N"/>
</dbReference>
<dbReference type="GO" id="GO:0004516">
    <property type="term" value="F:nicotinate phosphoribosyltransferase activity"/>
    <property type="evidence" value="ECO:0007669"/>
    <property type="project" value="UniProtKB-UniRule"/>
</dbReference>
<dbReference type="InterPro" id="IPR036068">
    <property type="entry name" value="Nicotinate_pribotase-like_C"/>
</dbReference>
<dbReference type="Pfam" id="PF04095">
    <property type="entry name" value="NAPRTase"/>
    <property type="match status" value="1"/>
</dbReference>
<keyword evidence="6 9" id="KW-0662">Pyridine nucleotide biosynthesis</keyword>
<name>A0A397PJV6_9HYPH</name>
<dbReference type="GO" id="GO:0005829">
    <property type="term" value="C:cytosol"/>
    <property type="evidence" value="ECO:0007669"/>
    <property type="project" value="TreeGrafter"/>
</dbReference>
<keyword evidence="14" id="KW-1185">Reference proteome</keyword>
<evidence type="ECO:0000259" key="11">
    <source>
        <dbReference type="Pfam" id="PF17767"/>
    </source>
</evidence>
<keyword evidence="13" id="KW-0328">Glycosyltransferase</keyword>
<dbReference type="PANTHER" id="PTHR11098:SF1">
    <property type="entry name" value="NICOTINATE PHOSPHORIBOSYLTRANSFERASE"/>
    <property type="match status" value="1"/>
</dbReference>
<comment type="similarity">
    <text evidence="2 9">Belongs to the NAPRTase family.</text>
</comment>